<evidence type="ECO:0000259" key="10">
    <source>
        <dbReference type="PROSITE" id="PS51233"/>
    </source>
</evidence>
<evidence type="ECO:0000313" key="12">
    <source>
        <dbReference type="Proteomes" id="UP000694892"/>
    </source>
</evidence>
<evidence type="ECO:0000259" key="8">
    <source>
        <dbReference type="PROSITE" id="PS01225"/>
    </source>
</evidence>
<dbReference type="SMART" id="SM00041">
    <property type="entry name" value="CT"/>
    <property type="match status" value="1"/>
</dbReference>
<dbReference type="InterPro" id="IPR036084">
    <property type="entry name" value="Ser_inhib-like_sf"/>
</dbReference>
<keyword evidence="3" id="KW-0677">Repeat</keyword>
<evidence type="ECO:0000313" key="11">
    <source>
        <dbReference type="EMBL" id="OCT83938.1"/>
    </source>
</evidence>
<feature type="domain" description="CTCK" evidence="8">
    <location>
        <begin position="850"/>
        <end position="944"/>
    </location>
</feature>
<dbReference type="GO" id="GO:0031012">
    <property type="term" value="C:extracellular matrix"/>
    <property type="evidence" value="ECO:0007669"/>
    <property type="project" value="TreeGrafter"/>
</dbReference>
<proteinExistence type="predicted"/>
<comment type="subcellular location">
    <subcellularLocation>
        <location evidence="1">Secreted</location>
    </subcellularLocation>
</comment>
<keyword evidence="7" id="KW-0732">Signal</keyword>
<feature type="disulfide bond" evidence="6">
    <location>
        <begin position="882"/>
        <end position="936"/>
    </location>
</feature>
<dbReference type="InterPro" id="IPR001007">
    <property type="entry name" value="VWF_dom"/>
</dbReference>
<protein>
    <submittedName>
        <fullName evidence="11">Uncharacterized protein</fullName>
    </submittedName>
</protein>
<dbReference type="InterPro" id="IPR006208">
    <property type="entry name" value="Glyco_hormone_CN"/>
</dbReference>
<dbReference type="Pfam" id="PF00007">
    <property type="entry name" value="Cys_knot"/>
    <property type="match status" value="1"/>
</dbReference>
<organism evidence="11 12">
    <name type="scientific">Xenopus laevis</name>
    <name type="common">African clawed frog</name>
    <dbReference type="NCBI Taxonomy" id="8355"/>
    <lineage>
        <taxon>Eukaryota</taxon>
        <taxon>Metazoa</taxon>
        <taxon>Chordata</taxon>
        <taxon>Craniata</taxon>
        <taxon>Vertebrata</taxon>
        <taxon>Euteleostomi</taxon>
        <taxon>Amphibia</taxon>
        <taxon>Batrachia</taxon>
        <taxon>Anura</taxon>
        <taxon>Pipoidea</taxon>
        <taxon>Pipidae</taxon>
        <taxon>Xenopodinae</taxon>
        <taxon>Xenopus</taxon>
        <taxon>Xenopus</taxon>
    </lineage>
</organism>
<evidence type="ECO:0000256" key="3">
    <source>
        <dbReference type="ARBA" id="ARBA00022737"/>
    </source>
</evidence>
<feature type="disulfide bond" evidence="6">
    <location>
        <begin position="886"/>
        <end position="938"/>
    </location>
</feature>
<evidence type="ECO:0000259" key="9">
    <source>
        <dbReference type="PROSITE" id="PS50184"/>
    </source>
</evidence>
<dbReference type="Pfam" id="PF00094">
    <property type="entry name" value="VWD"/>
    <property type="match status" value="1"/>
</dbReference>
<dbReference type="PROSITE" id="PS01185">
    <property type="entry name" value="CTCK_1"/>
    <property type="match status" value="1"/>
</dbReference>
<feature type="domain" description="VWFC" evidence="9">
    <location>
        <begin position="709"/>
        <end position="777"/>
    </location>
</feature>
<feature type="signal peptide" evidence="7">
    <location>
        <begin position="1"/>
        <end position="16"/>
    </location>
</feature>
<dbReference type="SMART" id="SM00832">
    <property type="entry name" value="C8"/>
    <property type="match status" value="1"/>
</dbReference>
<keyword evidence="2" id="KW-0964">Secreted</keyword>
<evidence type="ECO:0000256" key="1">
    <source>
        <dbReference type="ARBA" id="ARBA00004613"/>
    </source>
</evidence>
<dbReference type="SMART" id="SM00216">
    <property type="entry name" value="VWD"/>
    <property type="match status" value="1"/>
</dbReference>
<dbReference type="Gene3D" id="2.10.90.10">
    <property type="entry name" value="Cystine-knot cytokines"/>
    <property type="match status" value="1"/>
</dbReference>
<dbReference type="InterPro" id="IPR029034">
    <property type="entry name" value="Cystine-knot_cytokine"/>
</dbReference>
<feature type="domain" description="VWFD" evidence="10">
    <location>
        <begin position="274"/>
        <end position="455"/>
    </location>
</feature>
<keyword evidence="4 6" id="KW-1015">Disulfide bond</keyword>
<evidence type="ECO:0000256" key="5">
    <source>
        <dbReference type="ARBA" id="ARBA00023180"/>
    </source>
</evidence>
<evidence type="ECO:0000256" key="4">
    <source>
        <dbReference type="ARBA" id="ARBA00023157"/>
    </source>
</evidence>
<dbReference type="PROSITE" id="PS51233">
    <property type="entry name" value="VWFD"/>
    <property type="match status" value="1"/>
</dbReference>
<dbReference type="Pfam" id="PF08742">
    <property type="entry name" value="C8"/>
    <property type="match status" value="1"/>
</dbReference>
<keyword evidence="5" id="KW-0325">Glycoprotein</keyword>
<dbReference type="PROSITE" id="PS01225">
    <property type="entry name" value="CTCK_2"/>
    <property type="match status" value="1"/>
</dbReference>
<evidence type="ECO:0000256" key="2">
    <source>
        <dbReference type="ARBA" id="ARBA00022525"/>
    </source>
</evidence>
<sequence length="947" mass="105542">MLVFFVITATTTTTLPTTTTTTTLPTTTTTTIEPTTTRESVTVTCTMPLTTTTPTVSLSTECYCMIDGEPYKPEKKEIIFKNRNDFIKIESIGDGLPIICSFLDNGFLYNECGMFIKYLCWPQSAAPLWDSTMYTSFQLVIVRIPSSTGTQKRFNSGDSCSDHICTMDCKVLIADYFYGCPSTPISAPTTSSLHVSSDTAPKPTPGICTLDPPRKYNETWMLCNCMMARCIENNLIEITTKHCDPPSDITCTNELPPLNVTDKDGCCWHWECPCECKGFGDPHYVTFDGTAYDFQGECTYVLVEEINKEIQNFGIYADNYNCGDDVSCTRNLIIHYTSMKIEIGPESFKSSPLQVMVNRDIVGIPYKKNDVEISSSGKGYVVELIPLAVKIKFEDEHFIISLPYGRFKSNTQGLCGICSNNQADDCMLRNGTVIDDCALMAASWIVPNTNRPKCPSTKTTTTYTPVATCFPSSLCELIIGPTFKECNLVLTPDIYYQACIFDSCHVPDSNIECKTIQMYASLCLDQSICIDWRSKAPACNMTCPPEKVYLPCGPSVTPTCQTMPDEDELIINGRHLAEGCYCPYGTKPFSSTIDVCVEDCGCIGPDNIPRQFGERFEFNCKDCICREGGIGIFCNEKICPEKIVEVCDLEGFYPVTQARPDNPCCKETICMCNTSRCTDTLPKCDLGYEVAGGYVNGSCCPVYECVPKQVCVYRNAEYLLGSSVFSDPENCQVCICSKDETYSQGLFISCFPQSCDIDCPIGFRLKQMPGQCCGVCEQTDCVVISGDSVSLLKPGDIMPLKNDNCTVYKCMKEDDRLIHLVYKITCPLFFEEDCEPGTIHLDESDCCKLCIPQEHSCKLQKYKDYLSYDNCRSAEKIELSRCKGSCEAYSMFSPLSRSIAHQCSCCKEQKTTKKFVYLDCPDGTSVKFRYVDVDKCKCVETNCDQLK</sequence>
<dbReference type="SMART" id="SM00214">
    <property type="entry name" value="VWC"/>
    <property type="match status" value="2"/>
</dbReference>
<dbReference type="Gene3D" id="2.10.25.10">
    <property type="entry name" value="Laminin"/>
    <property type="match status" value="1"/>
</dbReference>
<dbReference type="InterPro" id="IPR001846">
    <property type="entry name" value="VWF_type-D"/>
</dbReference>
<dbReference type="EMBL" id="CM004472">
    <property type="protein sequence ID" value="OCT83938.1"/>
    <property type="molecule type" value="Genomic_DNA"/>
</dbReference>
<feature type="domain" description="VWFC" evidence="9">
    <location>
        <begin position="602"/>
        <end position="671"/>
    </location>
</feature>
<evidence type="ECO:0000256" key="6">
    <source>
        <dbReference type="PROSITE-ProRule" id="PRU00039"/>
    </source>
</evidence>
<dbReference type="OMA" id="MAASWIV"/>
<reference evidence="12" key="1">
    <citation type="journal article" date="2016" name="Nature">
        <title>Genome evolution in the allotetraploid frog Xenopus laevis.</title>
        <authorList>
            <person name="Session A.M."/>
            <person name="Uno Y."/>
            <person name="Kwon T."/>
            <person name="Chapman J.A."/>
            <person name="Toyoda A."/>
            <person name="Takahashi S."/>
            <person name="Fukui A."/>
            <person name="Hikosaka A."/>
            <person name="Suzuki A."/>
            <person name="Kondo M."/>
            <person name="van Heeringen S.J."/>
            <person name="Quigley I."/>
            <person name="Heinz S."/>
            <person name="Ogino H."/>
            <person name="Ochi H."/>
            <person name="Hellsten U."/>
            <person name="Lyons J.B."/>
            <person name="Simakov O."/>
            <person name="Putnam N."/>
            <person name="Stites J."/>
            <person name="Kuroki Y."/>
            <person name="Tanaka T."/>
            <person name="Michiue T."/>
            <person name="Watanabe M."/>
            <person name="Bogdanovic O."/>
            <person name="Lister R."/>
            <person name="Georgiou G."/>
            <person name="Paranjpe S.S."/>
            <person name="van Kruijsbergen I."/>
            <person name="Shu S."/>
            <person name="Carlson J."/>
            <person name="Kinoshita T."/>
            <person name="Ohta Y."/>
            <person name="Mawaribuchi S."/>
            <person name="Jenkins J."/>
            <person name="Grimwood J."/>
            <person name="Schmutz J."/>
            <person name="Mitros T."/>
            <person name="Mozaffari S.V."/>
            <person name="Suzuki Y."/>
            <person name="Haramoto Y."/>
            <person name="Yamamoto T.S."/>
            <person name="Takagi C."/>
            <person name="Heald R."/>
            <person name="Miller K."/>
            <person name="Haudenschild C."/>
            <person name="Kitzman J."/>
            <person name="Nakayama T."/>
            <person name="Izutsu Y."/>
            <person name="Robert J."/>
            <person name="Fortriede J."/>
            <person name="Burns K."/>
            <person name="Lotay V."/>
            <person name="Karimi K."/>
            <person name="Yasuoka Y."/>
            <person name="Dichmann D.S."/>
            <person name="Flajnik M.F."/>
            <person name="Houston D.W."/>
            <person name="Shendure J."/>
            <person name="DuPasquier L."/>
            <person name="Vize P.D."/>
            <person name="Zorn A.M."/>
            <person name="Ito M."/>
            <person name="Marcotte E.M."/>
            <person name="Wallingford J.B."/>
            <person name="Ito Y."/>
            <person name="Asashima M."/>
            <person name="Ueno N."/>
            <person name="Matsuda Y."/>
            <person name="Veenstra G.J."/>
            <person name="Fujiyama A."/>
            <person name="Harland R.M."/>
            <person name="Taira M."/>
            <person name="Rokhsar D.S."/>
        </authorList>
    </citation>
    <scope>NUCLEOTIDE SEQUENCE [LARGE SCALE GENOMIC DNA]</scope>
    <source>
        <strain evidence="12">J</strain>
    </source>
</reference>
<feature type="disulfide bond" evidence="6">
    <location>
        <begin position="871"/>
        <end position="920"/>
    </location>
</feature>
<dbReference type="PANTHER" id="PTHR11339">
    <property type="entry name" value="EXTRACELLULAR MATRIX GLYCOPROTEIN RELATED"/>
    <property type="match status" value="1"/>
</dbReference>
<dbReference type="Proteomes" id="UP000694892">
    <property type="component" value="Chromosome 4L"/>
</dbReference>
<dbReference type="SUPFAM" id="SSF57603">
    <property type="entry name" value="FnI-like domain"/>
    <property type="match status" value="1"/>
</dbReference>
<name>A0A974D2H5_XENLA</name>
<dbReference type="GO" id="GO:0005615">
    <property type="term" value="C:extracellular space"/>
    <property type="evidence" value="ECO:0007669"/>
    <property type="project" value="TreeGrafter"/>
</dbReference>
<comment type="caution">
    <text evidence="6">Lacks conserved residue(s) required for the propagation of feature annotation.</text>
</comment>
<dbReference type="InterPro" id="IPR014853">
    <property type="entry name" value="VWF/SSPO/ZAN-like_Cys-rich_dom"/>
</dbReference>
<evidence type="ECO:0000256" key="7">
    <source>
        <dbReference type="SAM" id="SignalP"/>
    </source>
</evidence>
<dbReference type="PANTHER" id="PTHR11339:SF405">
    <property type="entry name" value="MUCIN-2"/>
    <property type="match status" value="1"/>
</dbReference>
<dbReference type="PROSITE" id="PS50184">
    <property type="entry name" value="VWFC_2"/>
    <property type="match status" value="2"/>
</dbReference>
<gene>
    <name evidence="11" type="ORF">XELAEV_18022077mg</name>
</gene>
<feature type="chain" id="PRO_5037330708" evidence="7">
    <location>
        <begin position="17"/>
        <end position="947"/>
    </location>
</feature>
<dbReference type="AlphaFoldDB" id="A0A974D2H5"/>
<dbReference type="SUPFAM" id="SSF57567">
    <property type="entry name" value="Serine protease inhibitors"/>
    <property type="match status" value="1"/>
</dbReference>
<dbReference type="InterPro" id="IPR050780">
    <property type="entry name" value="Mucin_vWF_Thrombospondin_sf"/>
</dbReference>
<accession>A0A974D2H5</accession>
<dbReference type="InterPro" id="IPR006207">
    <property type="entry name" value="Cys_knot_C"/>
</dbReference>